<comment type="caution">
    <text evidence="1">The sequence shown here is derived from an EMBL/GenBank/DDBJ whole genome shotgun (WGS) entry which is preliminary data.</text>
</comment>
<reference evidence="1" key="1">
    <citation type="journal article" date="2022" name="bioRxiv">
        <title>Sequencing and chromosome-scale assembly of the giantPleurodeles waltlgenome.</title>
        <authorList>
            <person name="Brown T."/>
            <person name="Elewa A."/>
            <person name="Iarovenko S."/>
            <person name="Subramanian E."/>
            <person name="Araus A.J."/>
            <person name="Petzold A."/>
            <person name="Susuki M."/>
            <person name="Suzuki K.-i.T."/>
            <person name="Hayashi T."/>
            <person name="Toyoda A."/>
            <person name="Oliveira C."/>
            <person name="Osipova E."/>
            <person name="Leigh N.D."/>
            <person name="Simon A."/>
            <person name="Yun M.H."/>
        </authorList>
    </citation>
    <scope>NUCLEOTIDE SEQUENCE</scope>
    <source>
        <strain evidence="1">20211129_DDA</strain>
        <tissue evidence="1">Liver</tissue>
    </source>
</reference>
<protein>
    <submittedName>
        <fullName evidence="1">Uncharacterized protein</fullName>
    </submittedName>
</protein>
<keyword evidence="2" id="KW-1185">Reference proteome</keyword>
<sequence length="133" mass="15346">MLRTGKGCRVRRQFATDQNSVYVVKMSLLKWLHKDSASQGTKRKQMELECADDIECVVSKGGNADYNADNDITMDTTVHHSRESQTLLFSTSATSELKAVNLPDCWNIKQLQYFCEEYSWLIDENEKMRLLIM</sequence>
<organism evidence="1 2">
    <name type="scientific">Pleurodeles waltl</name>
    <name type="common">Iberian ribbed newt</name>
    <dbReference type="NCBI Taxonomy" id="8319"/>
    <lineage>
        <taxon>Eukaryota</taxon>
        <taxon>Metazoa</taxon>
        <taxon>Chordata</taxon>
        <taxon>Craniata</taxon>
        <taxon>Vertebrata</taxon>
        <taxon>Euteleostomi</taxon>
        <taxon>Amphibia</taxon>
        <taxon>Batrachia</taxon>
        <taxon>Caudata</taxon>
        <taxon>Salamandroidea</taxon>
        <taxon>Salamandridae</taxon>
        <taxon>Pleurodelinae</taxon>
        <taxon>Pleurodeles</taxon>
    </lineage>
</organism>
<name>A0AAV7LCY8_PLEWA</name>
<dbReference type="AlphaFoldDB" id="A0AAV7LCY8"/>
<gene>
    <name evidence="1" type="ORF">NDU88_002611</name>
</gene>
<proteinExistence type="predicted"/>
<dbReference type="Proteomes" id="UP001066276">
    <property type="component" value="Chromosome 11"/>
</dbReference>
<accession>A0AAV7LCY8</accession>
<evidence type="ECO:0000313" key="2">
    <source>
        <dbReference type="Proteomes" id="UP001066276"/>
    </source>
</evidence>
<dbReference type="EMBL" id="JANPWB010000015">
    <property type="protein sequence ID" value="KAJ1089460.1"/>
    <property type="molecule type" value="Genomic_DNA"/>
</dbReference>
<evidence type="ECO:0000313" key="1">
    <source>
        <dbReference type="EMBL" id="KAJ1089460.1"/>
    </source>
</evidence>